<dbReference type="EMBL" id="RXLR01000010">
    <property type="protein sequence ID" value="TDH23877.1"/>
    <property type="molecule type" value="Genomic_DNA"/>
</dbReference>
<keyword evidence="1" id="KW-0732">Signal</keyword>
<evidence type="ECO:0000313" key="2">
    <source>
        <dbReference type="EMBL" id="TDH23877.1"/>
    </source>
</evidence>
<evidence type="ECO:0008006" key="4">
    <source>
        <dbReference type="Google" id="ProtNLM"/>
    </source>
</evidence>
<dbReference type="Proteomes" id="UP000295627">
    <property type="component" value="Unassembled WGS sequence"/>
</dbReference>
<dbReference type="RefSeq" id="WP_078334895.1">
    <property type="nucleotide sequence ID" value="NZ_MAFQ01000008.1"/>
</dbReference>
<comment type="caution">
    <text evidence="2">The sequence shown here is derived from an EMBL/GenBank/DDBJ whole genome shotgun (WGS) entry which is preliminary data.</text>
</comment>
<feature type="chain" id="PRO_5039545997" description="Secreted protein" evidence="1">
    <location>
        <begin position="24"/>
        <end position="79"/>
    </location>
</feature>
<accession>A0A4R5PEJ7</accession>
<dbReference type="AlphaFoldDB" id="A0A4R5PEJ7"/>
<protein>
    <recommendedName>
        <fullName evidence="4">Secreted protein</fullName>
    </recommendedName>
</protein>
<sequence length="79" mass="8348">MTTMPVRLALAALLVLIGTSATATLTTTTPAPRTVVQADECPKPVAACAPIPPAPQGMTDEERRALGDVYTRAWNEVTR</sequence>
<proteinExistence type="predicted"/>
<evidence type="ECO:0000313" key="3">
    <source>
        <dbReference type="Proteomes" id="UP000295627"/>
    </source>
</evidence>
<reference evidence="2 3" key="1">
    <citation type="journal article" date="2019" name="Sci. Rep.">
        <title>Extended insight into the Mycobacterium chelonae-abscessus complex through whole genome sequencing of Mycobacterium salmoniphilum outbreak and Mycobacterium salmoniphilum-like strains.</title>
        <authorList>
            <person name="Behra P.R.K."/>
            <person name="Das S."/>
            <person name="Pettersson B.M.F."/>
            <person name="Shirreff L."/>
            <person name="DuCote T."/>
            <person name="Jacobsson K.G."/>
            <person name="Ennis D.G."/>
            <person name="Kirsebom L.A."/>
        </authorList>
    </citation>
    <scope>NUCLEOTIDE SEQUENCE [LARGE SCALE GENOMIC DNA]</scope>
    <source>
        <strain evidence="2 3">DSM 45524</strain>
    </source>
</reference>
<name>A0A4R5PEJ7_9MYCO</name>
<gene>
    <name evidence="2" type="ORF">EJ571_06465</name>
</gene>
<organism evidence="2 3">
    <name type="scientific">Mycobacteroides franklinii</name>
    <dbReference type="NCBI Taxonomy" id="948102"/>
    <lineage>
        <taxon>Bacteria</taxon>
        <taxon>Bacillati</taxon>
        <taxon>Actinomycetota</taxon>
        <taxon>Actinomycetes</taxon>
        <taxon>Mycobacteriales</taxon>
        <taxon>Mycobacteriaceae</taxon>
        <taxon>Mycobacteroides</taxon>
    </lineage>
</organism>
<feature type="signal peptide" evidence="1">
    <location>
        <begin position="1"/>
        <end position="23"/>
    </location>
</feature>
<evidence type="ECO:0000256" key="1">
    <source>
        <dbReference type="SAM" id="SignalP"/>
    </source>
</evidence>